<reference evidence="2" key="1">
    <citation type="submission" date="2021-07" db="EMBL/GenBank/DDBJ databases">
        <authorList>
            <person name="Durling M."/>
        </authorList>
    </citation>
    <scope>NUCLEOTIDE SEQUENCE</scope>
</reference>
<sequence>MLLDFVFVAALLSSASAVPATGLPKDGIQRWKVTDWDALWNANSDEIGTSYSFNIEGDEYTAGSGTNDPLVPAFVGRCAFRGSKERIPNGSPWVPCDSTDKGDGSAVLESRIKPFDVDGGDSQAQIQVRFKFVDGRSKNTWLFTSNGTEVPFDAIFVKGNTFNVDNIDGGVKV</sequence>
<dbReference type="Proteomes" id="UP000696280">
    <property type="component" value="Unassembled WGS sequence"/>
</dbReference>
<evidence type="ECO:0000313" key="3">
    <source>
        <dbReference type="Proteomes" id="UP000696280"/>
    </source>
</evidence>
<comment type="caution">
    <text evidence="2">The sequence shown here is derived from an EMBL/GenBank/DDBJ whole genome shotgun (WGS) entry which is preliminary data.</text>
</comment>
<proteinExistence type="predicted"/>
<organism evidence="2 3">
    <name type="scientific">Hymenoscyphus fraxineus</name>
    <dbReference type="NCBI Taxonomy" id="746836"/>
    <lineage>
        <taxon>Eukaryota</taxon>
        <taxon>Fungi</taxon>
        <taxon>Dikarya</taxon>
        <taxon>Ascomycota</taxon>
        <taxon>Pezizomycotina</taxon>
        <taxon>Leotiomycetes</taxon>
        <taxon>Helotiales</taxon>
        <taxon>Helotiaceae</taxon>
        <taxon>Hymenoscyphus</taxon>
    </lineage>
</organism>
<keyword evidence="3" id="KW-1185">Reference proteome</keyword>
<dbReference type="AlphaFoldDB" id="A0A9N9PNE9"/>
<feature type="chain" id="PRO_5040111858" evidence="1">
    <location>
        <begin position="18"/>
        <end position="173"/>
    </location>
</feature>
<dbReference type="EMBL" id="CAJVRL010000050">
    <property type="protein sequence ID" value="CAG8953421.1"/>
    <property type="molecule type" value="Genomic_DNA"/>
</dbReference>
<name>A0A9N9PNE9_9HELO</name>
<feature type="signal peptide" evidence="1">
    <location>
        <begin position="1"/>
        <end position="17"/>
    </location>
</feature>
<gene>
    <name evidence="2" type="ORF">HYFRA_00010170</name>
</gene>
<protein>
    <submittedName>
        <fullName evidence="2">Uncharacterized protein</fullName>
    </submittedName>
</protein>
<evidence type="ECO:0000256" key="1">
    <source>
        <dbReference type="SAM" id="SignalP"/>
    </source>
</evidence>
<accession>A0A9N9PNE9</accession>
<dbReference type="OrthoDB" id="10304446at2759"/>
<evidence type="ECO:0000313" key="2">
    <source>
        <dbReference type="EMBL" id="CAG8953421.1"/>
    </source>
</evidence>
<keyword evidence="1" id="KW-0732">Signal</keyword>